<evidence type="ECO:0000313" key="15">
    <source>
        <dbReference type="EMBL" id="SFQ35917.1"/>
    </source>
</evidence>
<dbReference type="EC" id="2.7.1.25" evidence="5 12"/>
<keyword evidence="10 12" id="KW-0067">ATP-binding</keyword>
<evidence type="ECO:0000256" key="6">
    <source>
        <dbReference type="ARBA" id="ARBA00018163"/>
    </source>
</evidence>
<evidence type="ECO:0000313" key="16">
    <source>
        <dbReference type="Proteomes" id="UP000198892"/>
    </source>
</evidence>
<feature type="non-terminal residue" evidence="15">
    <location>
        <position position="235"/>
    </location>
</feature>
<dbReference type="InterPro" id="IPR009001">
    <property type="entry name" value="Transl_elong_EF1A/Init_IF2_C"/>
</dbReference>
<evidence type="ECO:0000256" key="2">
    <source>
        <dbReference type="ARBA" id="ARBA00002632"/>
    </source>
</evidence>
<feature type="domain" description="APS kinase" evidence="13">
    <location>
        <begin position="131"/>
        <end position="235"/>
    </location>
</feature>
<dbReference type="Gene3D" id="2.40.30.10">
    <property type="entry name" value="Translation factors"/>
    <property type="match status" value="1"/>
</dbReference>
<keyword evidence="9 12" id="KW-0418">Kinase</keyword>
<name>A0A1I5XVZ6_9BACI</name>
<dbReference type="GO" id="GO:0000103">
    <property type="term" value="P:sulfate assimilation"/>
    <property type="evidence" value="ECO:0007669"/>
    <property type="project" value="InterPro"/>
</dbReference>
<feature type="domain" description="GTP-eEF1A C-terminal" evidence="14">
    <location>
        <begin position="5"/>
        <end position="98"/>
    </location>
</feature>
<dbReference type="AlphaFoldDB" id="A0A1I5XVZ6"/>
<dbReference type="InterPro" id="IPR059117">
    <property type="entry name" value="APS_kinase_dom"/>
</dbReference>
<dbReference type="GO" id="GO:0004020">
    <property type="term" value="F:adenylylsulfate kinase activity"/>
    <property type="evidence" value="ECO:0007669"/>
    <property type="project" value="UniProtKB-EC"/>
</dbReference>
<evidence type="ECO:0000256" key="7">
    <source>
        <dbReference type="ARBA" id="ARBA00022679"/>
    </source>
</evidence>
<evidence type="ECO:0000256" key="4">
    <source>
        <dbReference type="ARBA" id="ARBA00007008"/>
    </source>
</evidence>
<sequence>MADMFTAMILWTDDTELVPGRNYFVKMGTDTKPGTVMNIKHKIDINTGEELKPGRIFKNELVVCDISLSENMVFDTFDRNEALGGFILIDRVSNMTSASDVTDHPLRRSENVVWEETDITRDFRARQKAQQPVTLWFTGLSGSGKSTLANAVEKKLVAGRRHTMLLDGDNVRHGLNKDLSFKESDRVENIRRIAEVASLMNEAGLITLTSFISPYARDRSNAKEIIGDSFVEIHV</sequence>
<dbReference type="CDD" id="cd04095">
    <property type="entry name" value="CysN_NoDQ_III"/>
    <property type="match status" value="1"/>
</dbReference>
<gene>
    <name evidence="15" type="ORF">SAMN05518683_1321</name>
</gene>
<evidence type="ECO:0000256" key="11">
    <source>
        <dbReference type="ARBA" id="ARBA00023134"/>
    </source>
</evidence>
<evidence type="ECO:0000256" key="1">
    <source>
        <dbReference type="ARBA" id="ARBA00001823"/>
    </source>
</evidence>
<evidence type="ECO:0000256" key="8">
    <source>
        <dbReference type="ARBA" id="ARBA00022741"/>
    </source>
</evidence>
<protein>
    <recommendedName>
        <fullName evidence="6 12">Adenylyl-sulfate kinase</fullName>
        <ecNumber evidence="5 12">2.7.1.25</ecNumber>
    </recommendedName>
</protein>
<dbReference type="Proteomes" id="UP000198892">
    <property type="component" value="Unassembled WGS sequence"/>
</dbReference>
<dbReference type="PANTHER" id="PTHR11055:SF63">
    <property type="entry name" value="ADENYLYL-SULFATE KINASE 1, CHLOROPLASTIC"/>
    <property type="match status" value="1"/>
</dbReference>
<comment type="catalytic activity">
    <reaction evidence="1 12">
        <text>adenosine 5'-phosphosulfate + ATP = 3'-phosphoadenylyl sulfate + ADP + H(+)</text>
        <dbReference type="Rhea" id="RHEA:24152"/>
        <dbReference type="ChEBI" id="CHEBI:15378"/>
        <dbReference type="ChEBI" id="CHEBI:30616"/>
        <dbReference type="ChEBI" id="CHEBI:58243"/>
        <dbReference type="ChEBI" id="CHEBI:58339"/>
        <dbReference type="ChEBI" id="CHEBI:456216"/>
        <dbReference type="EC" id="2.7.1.25"/>
    </reaction>
</comment>
<dbReference type="NCBIfam" id="TIGR00455">
    <property type="entry name" value="apsK"/>
    <property type="match status" value="1"/>
</dbReference>
<dbReference type="InterPro" id="IPR054696">
    <property type="entry name" value="GTP-eEF1A_C"/>
</dbReference>
<dbReference type="STRING" id="1884432.SAMN05518683_1321"/>
<evidence type="ECO:0000259" key="13">
    <source>
        <dbReference type="Pfam" id="PF01583"/>
    </source>
</evidence>
<dbReference type="Pfam" id="PF01583">
    <property type="entry name" value="APS_kinase"/>
    <property type="match status" value="1"/>
</dbReference>
<dbReference type="UniPathway" id="UPA00140">
    <property type="reaction ID" value="UER00205"/>
</dbReference>
<comment type="pathway">
    <text evidence="3 12">Sulfur metabolism; hydrogen sulfide biosynthesis; sulfite from sulfate: step 2/3.</text>
</comment>
<organism evidence="15 16">
    <name type="scientific">Salibacterium halotolerans</name>
    <dbReference type="NCBI Taxonomy" id="1884432"/>
    <lineage>
        <taxon>Bacteria</taxon>
        <taxon>Bacillati</taxon>
        <taxon>Bacillota</taxon>
        <taxon>Bacilli</taxon>
        <taxon>Bacillales</taxon>
        <taxon>Bacillaceae</taxon>
    </lineage>
</organism>
<keyword evidence="16" id="KW-1185">Reference proteome</keyword>
<keyword evidence="11" id="KW-0342">GTP-binding</keyword>
<dbReference type="NCBIfam" id="NF003013">
    <property type="entry name" value="PRK03846.1"/>
    <property type="match status" value="1"/>
</dbReference>
<evidence type="ECO:0000256" key="12">
    <source>
        <dbReference type="RuleBase" id="RU004347"/>
    </source>
</evidence>
<dbReference type="Pfam" id="PF22594">
    <property type="entry name" value="GTP-eEF1A_C"/>
    <property type="match status" value="1"/>
</dbReference>
<evidence type="ECO:0000256" key="5">
    <source>
        <dbReference type="ARBA" id="ARBA00012121"/>
    </source>
</evidence>
<reference evidence="16" key="1">
    <citation type="submission" date="2016-10" db="EMBL/GenBank/DDBJ databases">
        <authorList>
            <person name="Varghese N."/>
            <person name="Submissions S."/>
        </authorList>
    </citation>
    <scope>NUCLEOTIDE SEQUENCE [LARGE SCALE GENOMIC DNA]</scope>
    <source>
        <strain evidence="16">S7</strain>
    </source>
</reference>
<dbReference type="CDD" id="cd02027">
    <property type="entry name" value="APSK"/>
    <property type="match status" value="1"/>
</dbReference>
<comment type="function">
    <text evidence="2 12">Catalyzes the synthesis of activated sulfate.</text>
</comment>
<dbReference type="InterPro" id="IPR044139">
    <property type="entry name" value="CysN_NoDQ_III"/>
</dbReference>
<keyword evidence="8 12" id="KW-0547">Nucleotide-binding</keyword>
<dbReference type="GO" id="GO:0005525">
    <property type="term" value="F:GTP binding"/>
    <property type="evidence" value="ECO:0007669"/>
    <property type="project" value="UniProtKB-KW"/>
</dbReference>
<evidence type="ECO:0000256" key="3">
    <source>
        <dbReference type="ARBA" id="ARBA00004806"/>
    </source>
</evidence>
<evidence type="ECO:0000256" key="10">
    <source>
        <dbReference type="ARBA" id="ARBA00022840"/>
    </source>
</evidence>
<dbReference type="GO" id="GO:0070814">
    <property type="term" value="P:hydrogen sulfide biosynthetic process"/>
    <property type="evidence" value="ECO:0007669"/>
    <property type="project" value="UniProtKB-UniPathway"/>
</dbReference>
<proteinExistence type="inferred from homology"/>
<dbReference type="SUPFAM" id="SSF52540">
    <property type="entry name" value="P-loop containing nucleoside triphosphate hydrolases"/>
    <property type="match status" value="1"/>
</dbReference>
<dbReference type="SUPFAM" id="SSF50465">
    <property type="entry name" value="EF-Tu/eEF-1alpha/eIF2-gamma C-terminal domain"/>
    <property type="match status" value="1"/>
</dbReference>
<dbReference type="InterPro" id="IPR027417">
    <property type="entry name" value="P-loop_NTPase"/>
</dbReference>
<dbReference type="GO" id="GO:0005524">
    <property type="term" value="F:ATP binding"/>
    <property type="evidence" value="ECO:0007669"/>
    <property type="project" value="UniProtKB-KW"/>
</dbReference>
<dbReference type="InterPro" id="IPR002891">
    <property type="entry name" value="APS"/>
</dbReference>
<evidence type="ECO:0000256" key="9">
    <source>
        <dbReference type="ARBA" id="ARBA00022777"/>
    </source>
</evidence>
<dbReference type="EMBL" id="FOXD01000032">
    <property type="protein sequence ID" value="SFQ35917.1"/>
    <property type="molecule type" value="Genomic_DNA"/>
</dbReference>
<dbReference type="PANTHER" id="PTHR11055">
    <property type="entry name" value="BIFUNCTIONAL 3'-PHOSPHOADENOSINE 5'-PHOSPHOSULFATE SYNTHASE"/>
    <property type="match status" value="1"/>
</dbReference>
<dbReference type="Gene3D" id="3.40.50.300">
    <property type="entry name" value="P-loop containing nucleotide triphosphate hydrolases"/>
    <property type="match status" value="1"/>
</dbReference>
<comment type="similarity">
    <text evidence="4 12">Belongs to the APS kinase family.</text>
</comment>
<accession>A0A1I5XVZ6</accession>
<keyword evidence="7 12" id="KW-0808">Transferase</keyword>
<evidence type="ECO:0000259" key="14">
    <source>
        <dbReference type="Pfam" id="PF22594"/>
    </source>
</evidence>